<dbReference type="InterPro" id="IPR027417">
    <property type="entry name" value="P-loop_NTPase"/>
</dbReference>
<keyword evidence="2" id="KW-0547">Nucleotide-binding</keyword>
<feature type="domain" description="NB-ARC" evidence="5">
    <location>
        <begin position="160"/>
        <end position="256"/>
    </location>
</feature>
<dbReference type="SUPFAM" id="SSF52540">
    <property type="entry name" value="P-loop containing nucleoside triphosphate hydrolases"/>
    <property type="match status" value="1"/>
</dbReference>
<keyword evidence="4" id="KW-0175">Coiled coil</keyword>
<keyword evidence="3" id="KW-0611">Plant defense</keyword>
<dbReference type="EMBL" id="RCHU01000725">
    <property type="protein sequence ID" value="TKR97175.1"/>
    <property type="molecule type" value="Genomic_DNA"/>
</dbReference>
<protein>
    <recommendedName>
        <fullName evidence="8">NB-ARC domain-containing protein</fullName>
    </recommendedName>
</protein>
<dbReference type="AlphaFoldDB" id="A0A4V6A7G4"/>
<dbReference type="PANTHER" id="PTHR19338:SF0">
    <property type="entry name" value="MITOCHONDRIAL IMPORT INNER MEMBRANE TRANSLOCASE SUBUNIT TIM13"/>
    <property type="match status" value="1"/>
</dbReference>
<evidence type="ECO:0000256" key="2">
    <source>
        <dbReference type="ARBA" id="ARBA00022741"/>
    </source>
</evidence>
<dbReference type="GO" id="GO:0006952">
    <property type="term" value="P:defense response"/>
    <property type="evidence" value="ECO:0007669"/>
    <property type="project" value="UniProtKB-KW"/>
</dbReference>
<keyword evidence="1" id="KW-0677">Repeat</keyword>
<dbReference type="GO" id="GO:0043531">
    <property type="term" value="F:ADP binding"/>
    <property type="evidence" value="ECO:0007669"/>
    <property type="project" value="InterPro"/>
</dbReference>
<dbReference type="Pfam" id="PF18052">
    <property type="entry name" value="Rx_N"/>
    <property type="match status" value="1"/>
</dbReference>
<dbReference type="Pfam" id="PF00931">
    <property type="entry name" value="NB-ARC"/>
    <property type="match status" value="1"/>
</dbReference>
<evidence type="ECO:0000256" key="3">
    <source>
        <dbReference type="ARBA" id="ARBA00022821"/>
    </source>
</evidence>
<dbReference type="InterPro" id="IPR002182">
    <property type="entry name" value="NB-ARC"/>
</dbReference>
<evidence type="ECO:0008006" key="8">
    <source>
        <dbReference type="Google" id="ProtNLM"/>
    </source>
</evidence>
<name>A0A4V6A7G4_POPAL</name>
<evidence type="ECO:0000256" key="4">
    <source>
        <dbReference type="SAM" id="Coils"/>
    </source>
</evidence>
<feature type="domain" description="Disease resistance N-terminal" evidence="6">
    <location>
        <begin position="8"/>
        <end position="93"/>
    </location>
</feature>
<gene>
    <name evidence="7" type="ORF">D5086_0000215820</name>
</gene>
<dbReference type="InterPro" id="IPR041118">
    <property type="entry name" value="Rx_N"/>
</dbReference>
<evidence type="ECO:0000256" key="1">
    <source>
        <dbReference type="ARBA" id="ARBA00022737"/>
    </source>
</evidence>
<sequence>MALVDAMIQTLTEELFAALMNQAQYALDFQSQFERMKTRLELMRAFLNDTETLKTKKEVLKLIMIQIRELIYEADDLLKDCRIGDEYQKDGRCSNFSASKLLFLYRTGKKLKDINLRIETLENRLGVYLTPQLFSIQENVHQVTGFSCQDYDPANKVGLEHDARKIKEWIISKDEVLHRVGIIGMGGLGKSTIAQKLFNDEDVRSFFKNMIWMSVSQDFSEEQIMKSLLKQLYEEKTNRSVENLEQEKKSRSIERFEHERERRSLETLEQVEFVLNQEIAEKIKQLEEKKEKEISELTIEDKAQIMHKIHLLLEHMTCLIVMDDVWSIRIDWWNSYALVWRSQLVKTVAS</sequence>
<feature type="coiled-coil region" evidence="4">
    <location>
        <begin position="241"/>
        <end position="303"/>
    </location>
</feature>
<dbReference type="STRING" id="43335.A0A4V6A7G4"/>
<proteinExistence type="predicted"/>
<comment type="caution">
    <text evidence="7">The sequence shown here is derived from an EMBL/GenBank/DDBJ whole genome shotgun (WGS) entry which is preliminary data.</text>
</comment>
<dbReference type="Gene3D" id="3.40.50.300">
    <property type="entry name" value="P-loop containing nucleotide triphosphate hydrolases"/>
    <property type="match status" value="1"/>
</dbReference>
<evidence type="ECO:0000313" key="7">
    <source>
        <dbReference type="EMBL" id="TKR97175.1"/>
    </source>
</evidence>
<evidence type="ECO:0000259" key="5">
    <source>
        <dbReference type="Pfam" id="PF00931"/>
    </source>
</evidence>
<evidence type="ECO:0000259" key="6">
    <source>
        <dbReference type="Pfam" id="PF18052"/>
    </source>
</evidence>
<dbReference type="Gene3D" id="1.20.5.4130">
    <property type="match status" value="1"/>
</dbReference>
<dbReference type="PANTHER" id="PTHR19338">
    <property type="entry name" value="TRANSLOCASE OF INNER MITOCHONDRIAL MEMBRANE 13 HOMOLOG"/>
    <property type="match status" value="1"/>
</dbReference>
<organism evidence="7">
    <name type="scientific">Populus alba</name>
    <name type="common">White poplar</name>
    <dbReference type="NCBI Taxonomy" id="43335"/>
    <lineage>
        <taxon>Eukaryota</taxon>
        <taxon>Viridiplantae</taxon>
        <taxon>Streptophyta</taxon>
        <taxon>Embryophyta</taxon>
        <taxon>Tracheophyta</taxon>
        <taxon>Spermatophyta</taxon>
        <taxon>Magnoliopsida</taxon>
        <taxon>eudicotyledons</taxon>
        <taxon>Gunneridae</taxon>
        <taxon>Pentapetalae</taxon>
        <taxon>rosids</taxon>
        <taxon>fabids</taxon>
        <taxon>Malpighiales</taxon>
        <taxon>Salicaceae</taxon>
        <taxon>Saliceae</taxon>
        <taxon>Populus</taxon>
    </lineage>
</organism>
<reference evidence="7" key="1">
    <citation type="submission" date="2018-10" db="EMBL/GenBank/DDBJ databases">
        <title>Population genomic analysis revealed the cold adaptation of white poplar.</title>
        <authorList>
            <person name="Liu Y.-J."/>
        </authorList>
    </citation>
    <scope>NUCLEOTIDE SEQUENCE [LARGE SCALE GENOMIC DNA]</scope>
    <source>
        <strain evidence="7">PAL-ZL1</strain>
    </source>
</reference>
<accession>A0A4V6A7G4</accession>